<comment type="caution">
    <text evidence="1">The sequence shown here is derived from an EMBL/GenBank/DDBJ whole genome shotgun (WGS) entry which is preliminary data.</text>
</comment>
<proteinExistence type="predicted"/>
<dbReference type="Proteomes" id="UP000550707">
    <property type="component" value="Unassembled WGS sequence"/>
</dbReference>
<dbReference type="Pfam" id="PF06522">
    <property type="entry name" value="B12D"/>
    <property type="match status" value="1"/>
</dbReference>
<dbReference type="AlphaFoldDB" id="A0A7J8JQZ4"/>
<reference evidence="1 2" key="1">
    <citation type="journal article" date="2020" name="Nature">
        <title>Six reference-quality genomes reveal evolution of bat adaptations.</title>
        <authorList>
            <person name="Jebb D."/>
            <person name="Huang Z."/>
            <person name="Pippel M."/>
            <person name="Hughes G.M."/>
            <person name="Lavrichenko K."/>
            <person name="Devanna P."/>
            <person name="Winkler S."/>
            <person name="Jermiin L.S."/>
            <person name="Skirmuntt E.C."/>
            <person name="Katzourakis A."/>
            <person name="Burkitt-Gray L."/>
            <person name="Ray D.A."/>
            <person name="Sullivan K.A.M."/>
            <person name="Roscito J.G."/>
            <person name="Kirilenko B.M."/>
            <person name="Davalos L.M."/>
            <person name="Corthals A.P."/>
            <person name="Power M.L."/>
            <person name="Jones G."/>
            <person name="Ransome R.D."/>
            <person name="Dechmann D.K.N."/>
            <person name="Locatelli A.G."/>
            <person name="Puechmaille S.J."/>
            <person name="Fedrigo O."/>
            <person name="Jarvis E.D."/>
            <person name="Hiller M."/>
            <person name="Vernes S.C."/>
            <person name="Myers E.W."/>
            <person name="Teeling E.C."/>
        </authorList>
    </citation>
    <scope>NUCLEOTIDE SEQUENCE [LARGE SCALE GENOMIC DNA]</scope>
    <source>
        <strain evidence="1">MMolMol1</strain>
        <tissue evidence="1">Muscle</tissue>
    </source>
</reference>
<protein>
    <submittedName>
        <fullName evidence="1">Normal mucosa of esophagus specific 1</fullName>
    </submittedName>
</protein>
<evidence type="ECO:0000313" key="2">
    <source>
        <dbReference type="Proteomes" id="UP000550707"/>
    </source>
</evidence>
<dbReference type="PANTHER" id="PTHR14256">
    <property type="entry name" value="NADH-UBIQUINONE OXIDOREDUCTASE MLRQ SUBUNIT"/>
    <property type="match status" value="1"/>
</dbReference>
<gene>
    <name evidence="1" type="ORF">HJG59_001706</name>
</gene>
<evidence type="ECO:0000313" key="1">
    <source>
        <dbReference type="EMBL" id="KAF6499247.1"/>
    </source>
</evidence>
<sequence>MNFFKLLMKKKELIPLVMFMTVAAGGASSFAVYSLKKADVMSLPRKRRSDSEGGVRARMYLKSEDLNDALIEKEIQNLGKMWILAYLESL</sequence>
<dbReference type="EMBL" id="JACASF010000001">
    <property type="protein sequence ID" value="KAF6499247.1"/>
    <property type="molecule type" value="Genomic_DNA"/>
</dbReference>
<accession>A0A7J8JQZ4</accession>
<dbReference type="PANTHER" id="PTHR14256:SF3">
    <property type="entry name" value="NORMAL MUCOSA OF ESOPHAGUS-SPECIFIC GENE 1 PROTEIN"/>
    <property type="match status" value="1"/>
</dbReference>
<organism evidence="1 2">
    <name type="scientific">Molossus molossus</name>
    <name type="common">Pallas' mastiff bat</name>
    <name type="synonym">Vespertilio molossus</name>
    <dbReference type="NCBI Taxonomy" id="27622"/>
    <lineage>
        <taxon>Eukaryota</taxon>
        <taxon>Metazoa</taxon>
        <taxon>Chordata</taxon>
        <taxon>Craniata</taxon>
        <taxon>Vertebrata</taxon>
        <taxon>Euteleostomi</taxon>
        <taxon>Mammalia</taxon>
        <taxon>Eutheria</taxon>
        <taxon>Laurasiatheria</taxon>
        <taxon>Chiroptera</taxon>
        <taxon>Yangochiroptera</taxon>
        <taxon>Molossidae</taxon>
        <taxon>Molossus</taxon>
    </lineage>
</organism>
<name>A0A7J8JQZ4_MOLMO</name>
<dbReference type="InterPro" id="IPR010530">
    <property type="entry name" value="B12D"/>
</dbReference>
<keyword evidence="2" id="KW-1185">Reference proteome</keyword>